<organism evidence="1 2">
    <name type="scientific">Crotalaria pallida</name>
    <name type="common">Smooth rattlebox</name>
    <name type="synonym">Crotalaria striata</name>
    <dbReference type="NCBI Taxonomy" id="3830"/>
    <lineage>
        <taxon>Eukaryota</taxon>
        <taxon>Viridiplantae</taxon>
        <taxon>Streptophyta</taxon>
        <taxon>Embryophyta</taxon>
        <taxon>Tracheophyta</taxon>
        <taxon>Spermatophyta</taxon>
        <taxon>Magnoliopsida</taxon>
        <taxon>eudicotyledons</taxon>
        <taxon>Gunneridae</taxon>
        <taxon>Pentapetalae</taxon>
        <taxon>rosids</taxon>
        <taxon>fabids</taxon>
        <taxon>Fabales</taxon>
        <taxon>Fabaceae</taxon>
        <taxon>Papilionoideae</taxon>
        <taxon>50 kb inversion clade</taxon>
        <taxon>genistoids sensu lato</taxon>
        <taxon>core genistoids</taxon>
        <taxon>Crotalarieae</taxon>
        <taxon>Crotalaria</taxon>
    </lineage>
</organism>
<evidence type="ECO:0000313" key="2">
    <source>
        <dbReference type="Proteomes" id="UP001372338"/>
    </source>
</evidence>
<accession>A0AAN9EE88</accession>
<proteinExistence type="predicted"/>
<reference evidence="1 2" key="1">
    <citation type="submission" date="2024-01" db="EMBL/GenBank/DDBJ databases">
        <title>The genomes of 5 underutilized Papilionoideae crops provide insights into root nodulation and disease resistanc.</title>
        <authorList>
            <person name="Yuan L."/>
        </authorList>
    </citation>
    <scope>NUCLEOTIDE SEQUENCE [LARGE SCALE GENOMIC DNA]</scope>
    <source>
        <strain evidence="1">ZHUSHIDOU_FW_LH</strain>
        <tissue evidence="1">Leaf</tissue>
    </source>
</reference>
<gene>
    <name evidence="1" type="ORF">RIF29_33908</name>
</gene>
<comment type="caution">
    <text evidence="1">The sequence shown here is derived from an EMBL/GenBank/DDBJ whole genome shotgun (WGS) entry which is preliminary data.</text>
</comment>
<sequence length="79" mass="8997">MVEQTNLCFCACFVKEMLCGGEEGVLMIENEGGLHWVTEQRAGEGVVLEQEILEDVKKCILNFKFQNEWNNGKDKEGTR</sequence>
<evidence type="ECO:0000313" key="1">
    <source>
        <dbReference type="EMBL" id="KAK7251041.1"/>
    </source>
</evidence>
<dbReference type="AlphaFoldDB" id="A0AAN9EE88"/>
<protein>
    <submittedName>
        <fullName evidence="1">Uncharacterized protein</fullName>
    </submittedName>
</protein>
<dbReference type="EMBL" id="JAYWIO010000007">
    <property type="protein sequence ID" value="KAK7251041.1"/>
    <property type="molecule type" value="Genomic_DNA"/>
</dbReference>
<name>A0AAN9EE88_CROPI</name>
<keyword evidence="2" id="KW-1185">Reference proteome</keyword>
<dbReference type="Proteomes" id="UP001372338">
    <property type="component" value="Unassembled WGS sequence"/>
</dbReference>